<evidence type="ECO:0000313" key="9">
    <source>
        <dbReference type="EMBL" id="KUG03918.1"/>
    </source>
</evidence>
<dbReference type="CDD" id="cd00834">
    <property type="entry name" value="KAS_I_II"/>
    <property type="match status" value="1"/>
</dbReference>
<evidence type="ECO:0000256" key="1">
    <source>
        <dbReference type="ARBA" id="ARBA00008467"/>
    </source>
</evidence>
<dbReference type="InterPro" id="IPR000794">
    <property type="entry name" value="Beta-ketoacyl_synthase"/>
</dbReference>
<gene>
    <name evidence="9" type="ORF">ASZ90_018698</name>
</gene>
<dbReference type="GO" id="GO:0005829">
    <property type="term" value="C:cytosol"/>
    <property type="evidence" value="ECO:0007669"/>
    <property type="project" value="TreeGrafter"/>
</dbReference>
<dbReference type="NCBIfam" id="TIGR03150">
    <property type="entry name" value="fabF"/>
    <property type="match status" value="1"/>
</dbReference>
<dbReference type="SMART" id="SM00825">
    <property type="entry name" value="PKS_KS"/>
    <property type="match status" value="1"/>
</dbReference>
<dbReference type="Gene3D" id="3.40.47.10">
    <property type="match status" value="2"/>
</dbReference>
<dbReference type="GO" id="GO:0006633">
    <property type="term" value="P:fatty acid biosynthetic process"/>
    <property type="evidence" value="ECO:0007669"/>
    <property type="project" value="UniProtKB-KW"/>
</dbReference>
<sequence>MDKVEVIKLPERRVVITGMGVISSIGLNKEEFWASLLAGRSGIVEIDRFDTENFPTKIAAQVKGFNVVDYVPRKDARRMDLFVQYACAAARIAVEDAALEINANNKHRTGVWVGSGIGGMDTFENQHHAFIKKGVGGISPFFIPMMIPNMAAGQVSIILGANGPNGCTVTACASGSNSIGEAFQLIRNNKADVMITGGAEASITPLAVGGFCAMKALSTANDDPARACKPFDVNRDGFVMGEGSGALVLEEMQHAMDRGAHIYAELIGYGSSGDAIHMVQPDSEGRGAALAFRAAIAEAGIAPEEIDYMNAHGTGTPLNDQIETAVVKEVFGHHSQKILISSTKGAHGHMLGAAGAVELIATVMALVHNTVPPTINLHDPDPLCDLDYVPNQPRLKELRVALSDSLGFGGHNAALVVRKIS</sequence>
<organism evidence="9">
    <name type="scientific">hydrocarbon metagenome</name>
    <dbReference type="NCBI Taxonomy" id="938273"/>
    <lineage>
        <taxon>unclassified sequences</taxon>
        <taxon>metagenomes</taxon>
        <taxon>ecological metagenomes</taxon>
    </lineage>
</organism>
<keyword evidence="5" id="KW-0443">Lipid metabolism</keyword>
<evidence type="ECO:0000256" key="4">
    <source>
        <dbReference type="ARBA" id="ARBA00022832"/>
    </source>
</evidence>
<dbReference type="Pfam" id="PF02801">
    <property type="entry name" value="Ketoacyl-synt_C"/>
    <property type="match status" value="1"/>
</dbReference>
<dbReference type="PANTHER" id="PTHR11712">
    <property type="entry name" value="POLYKETIDE SYNTHASE-RELATED"/>
    <property type="match status" value="1"/>
</dbReference>
<protein>
    <submittedName>
        <fullName evidence="9">3-oxoacyl-acp synthase, kasii</fullName>
        <ecNumber evidence="9">2.3.1.41</ecNumber>
    </submittedName>
</protein>
<dbReference type="InterPro" id="IPR014031">
    <property type="entry name" value="Ketoacyl_synth_C"/>
</dbReference>
<dbReference type="FunFam" id="3.40.47.10:FF:000009">
    <property type="entry name" value="3-oxoacyl-[acyl-carrier-protein] synthase 2"/>
    <property type="match status" value="1"/>
</dbReference>
<dbReference type="SUPFAM" id="SSF53901">
    <property type="entry name" value="Thiolase-like"/>
    <property type="match status" value="2"/>
</dbReference>
<keyword evidence="2" id="KW-0444">Lipid biosynthesis</keyword>
<keyword evidence="6" id="KW-0275">Fatty acid biosynthesis</keyword>
<accession>A0A0W8E5I7</accession>
<comment type="caution">
    <text evidence="9">The sequence shown here is derived from an EMBL/GenBank/DDBJ whole genome shotgun (WGS) entry which is preliminary data.</text>
</comment>
<dbReference type="InterPro" id="IPR020841">
    <property type="entry name" value="PKS_Beta-ketoAc_synthase_dom"/>
</dbReference>
<evidence type="ECO:0000256" key="7">
    <source>
        <dbReference type="ARBA" id="ARBA00023315"/>
    </source>
</evidence>
<dbReference type="EC" id="2.3.1.41" evidence="9"/>
<keyword evidence="7 9" id="KW-0012">Acyltransferase</keyword>
<dbReference type="InterPro" id="IPR016039">
    <property type="entry name" value="Thiolase-like"/>
</dbReference>
<dbReference type="InterPro" id="IPR018201">
    <property type="entry name" value="Ketoacyl_synth_AS"/>
</dbReference>
<evidence type="ECO:0000256" key="5">
    <source>
        <dbReference type="ARBA" id="ARBA00023098"/>
    </source>
</evidence>
<dbReference type="PANTHER" id="PTHR11712:SF336">
    <property type="entry name" value="3-OXOACYL-[ACYL-CARRIER-PROTEIN] SYNTHASE, MITOCHONDRIAL"/>
    <property type="match status" value="1"/>
</dbReference>
<dbReference type="PROSITE" id="PS52004">
    <property type="entry name" value="KS3_2"/>
    <property type="match status" value="1"/>
</dbReference>
<dbReference type="PROSITE" id="PS00606">
    <property type="entry name" value="KS3_1"/>
    <property type="match status" value="1"/>
</dbReference>
<dbReference type="NCBIfam" id="NF005589">
    <property type="entry name" value="PRK07314.1"/>
    <property type="match status" value="1"/>
</dbReference>
<comment type="similarity">
    <text evidence="1">Belongs to the thiolase-like superfamily. Beta-ketoacyl-ACP synthases family.</text>
</comment>
<reference evidence="9" key="1">
    <citation type="journal article" date="2015" name="Proc. Natl. Acad. Sci. U.S.A.">
        <title>Networks of energetic and metabolic interactions define dynamics in microbial communities.</title>
        <authorList>
            <person name="Embree M."/>
            <person name="Liu J.K."/>
            <person name="Al-Bassam M.M."/>
            <person name="Zengler K."/>
        </authorList>
    </citation>
    <scope>NUCLEOTIDE SEQUENCE</scope>
</reference>
<evidence type="ECO:0000259" key="8">
    <source>
        <dbReference type="PROSITE" id="PS52004"/>
    </source>
</evidence>
<dbReference type="InterPro" id="IPR014030">
    <property type="entry name" value="Ketoacyl_synth_N"/>
</dbReference>
<dbReference type="GO" id="GO:0004315">
    <property type="term" value="F:3-oxoacyl-[acyl-carrier-protein] synthase activity"/>
    <property type="evidence" value="ECO:0007669"/>
    <property type="project" value="UniProtKB-EC"/>
</dbReference>
<dbReference type="PIRSF" id="PIRSF000447">
    <property type="entry name" value="KAS_II"/>
    <property type="match status" value="1"/>
</dbReference>
<evidence type="ECO:0000256" key="2">
    <source>
        <dbReference type="ARBA" id="ARBA00022516"/>
    </source>
</evidence>
<keyword evidence="3 9" id="KW-0808">Transferase</keyword>
<evidence type="ECO:0000256" key="3">
    <source>
        <dbReference type="ARBA" id="ARBA00022679"/>
    </source>
</evidence>
<evidence type="ECO:0000256" key="6">
    <source>
        <dbReference type="ARBA" id="ARBA00023160"/>
    </source>
</evidence>
<name>A0A0W8E5I7_9ZZZZ</name>
<keyword evidence="4" id="KW-0276">Fatty acid metabolism</keyword>
<feature type="domain" description="Ketosynthase family 3 (KS3)" evidence="8">
    <location>
        <begin position="11"/>
        <end position="419"/>
    </location>
</feature>
<dbReference type="AlphaFoldDB" id="A0A0W8E5I7"/>
<dbReference type="Pfam" id="PF00109">
    <property type="entry name" value="ketoacyl-synt"/>
    <property type="match status" value="1"/>
</dbReference>
<dbReference type="EMBL" id="LNQE01001865">
    <property type="protein sequence ID" value="KUG03918.1"/>
    <property type="molecule type" value="Genomic_DNA"/>
</dbReference>
<dbReference type="InterPro" id="IPR017568">
    <property type="entry name" value="3-oxoacyl-ACP_synth-2"/>
</dbReference>
<proteinExistence type="inferred from homology"/>